<keyword evidence="3" id="KW-1185">Reference proteome</keyword>
<dbReference type="InterPro" id="IPR003735">
    <property type="entry name" value="Metal_Tscrpt_repr"/>
</dbReference>
<proteinExistence type="predicted"/>
<dbReference type="GO" id="GO:0003677">
    <property type="term" value="F:DNA binding"/>
    <property type="evidence" value="ECO:0007669"/>
    <property type="project" value="InterPro"/>
</dbReference>
<dbReference type="STRING" id="2756.BFR44_05040"/>
<dbReference type="OrthoDB" id="9811244at2"/>
<evidence type="ECO:0000313" key="1">
    <source>
        <dbReference type="EMBL" id="ATF26842.1"/>
    </source>
</evidence>
<evidence type="ECO:0000313" key="3">
    <source>
        <dbReference type="Proteomes" id="UP000243591"/>
    </source>
</evidence>
<evidence type="ECO:0000313" key="2">
    <source>
        <dbReference type="EMBL" id="SPP27412.1"/>
    </source>
</evidence>
<accession>A0A1D2K309</accession>
<dbReference type="CDD" id="cd10148">
    <property type="entry name" value="CsoR-like_DUF156"/>
    <property type="match status" value="1"/>
</dbReference>
<gene>
    <name evidence="2" type="primary">csoR</name>
    <name evidence="2" type="ORF">BTBSAS_140044</name>
    <name evidence="1" type="ORF">CNY62_11020</name>
</gene>
<dbReference type="PANTHER" id="PTHR33677">
    <property type="entry name" value="TRANSCRIPTIONAL REPRESSOR FRMR-RELATED"/>
    <property type="match status" value="1"/>
</dbReference>
<dbReference type="GeneID" id="66536392"/>
<reference evidence="2" key="2">
    <citation type="submission" date="2018-04" db="EMBL/GenBank/DDBJ databases">
        <authorList>
            <person name="Go L.Y."/>
            <person name="Mitchell J.A."/>
        </authorList>
    </citation>
    <scope>NUCLEOTIDE SEQUENCE</scope>
    <source>
        <strain evidence="2">BSAS1 3</strain>
    </source>
</reference>
<dbReference type="InterPro" id="IPR038390">
    <property type="entry name" value="Metal_Tscrpt_repr_sf"/>
</dbReference>
<dbReference type="Proteomes" id="UP000270190">
    <property type="component" value="Unassembled WGS sequence"/>
</dbReference>
<dbReference type="Proteomes" id="UP000243591">
    <property type="component" value="Chromosome"/>
</dbReference>
<sequence length="100" mass="11374">MMEKHEHALECMSESKKDAIQKRLRRVEGQARGIQKMVEEDRYCIDIITQISAANAALKKVSLELLEHHTEHCMAKAVKDGNVEGMSADIMKVVNQINRI</sequence>
<dbReference type="GO" id="GO:0045892">
    <property type="term" value="P:negative regulation of DNA-templated transcription"/>
    <property type="evidence" value="ECO:0007669"/>
    <property type="project" value="UniProtKB-ARBA"/>
</dbReference>
<dbReference type="PANTHER" id="PTHR33677:SF3">
    <property type="entry name" value="COPPER-SENSING TRANSCRIPTIONAL REPRESSOR RICR"/>
    <property type="match status" value="1"/>
</dbReference>
<dbReference type="EMBL" id="CP023483">
    <property type="protein sequence ID" value="ATF26842.1"/>
    <property type="molecule type" value="Genomic_DNA"/>
</dbReference>
<organism evidence="1 3">
    <name type="scientific">Brochothrix thermosphacta</name>
    <name type="common">Microbacterium thermosphactum</name>
    <dbReference type="NCBI Taxonomy" id="2756"/>
    <lineage>
        <taxon>Bacteria</taxon>
        <taxon>Bacillati</taxon>
        <taxon>Bacillota</taxon>
        <taxon>Bacilli</taxon>
        <taxon>Bacillales</taxon>
        <taxon>Listeriaceae</taxon>
        <taxon>Brochothrix</taxon>
    </lineage>
</organism>
<dbReference type="RefSeq" id="WP_029092558.1">
    <property type="nucleotide sequence ID" value="NZ_CP016839.1"/>
</dbReference>
<dbReference type="GO" id="GO:0046872">
    <property type="term" value="F:metal ion binding"/>
    <property type="evidence" value="ECO:0007669"/>
    <property type="project" value="InterPro"/>
</dbReference>
<dbReference type="EMBL" id="OUNC01000006">
    <property type="protein sequence ID" value="SPP27412.1"/>
    <property type="molecule type" value="Genomic_DNA"/>
</dbReference>
<name>A0A1D2K309_BROTH</name>
<dbReference type="AlphaFoldDB" id="A0A1D2K309"/>
<dbReference type="Gene3D" id="1.20.58.1000">
    <property type="entry name" value="Metal-sensitive repressor, helix protomer"/>
    <property type="match status" value="1"/>
</dbReference>
<evidence type="ECO:0000313" key="4">
    <source>
        <dbReference type="Proteomes" id="UP000270190"/>
    </source>
</evidence>
<reference evidence="4" key="3">
    <citation type="submission" date="2018-04" db="EMBL/GenBank/DDBJ databases">
        <authorList>
            <person name="Illikoud N."/>
        </authorList>
    </citation>
    <scope>NUCLEOTIDE SEQUENCE [LARGE SCALE GENOMIC DNA]</scope>
</reference>
<dbReference type="Pfam" id="PF02583">
    <property type="entry name" value="Trns_repr_metal"/>
    <property type="match status" value="1"/>
</dbReference>
<dbReference type="KEGG" id="bths:CNY62_11020"/>
<protein>
    <submittedName>
        <fullName evidence="2">Copper-sensing transcriptional repressor CsoR</fullName>
    </submittedName>
    <submittedName>
        <fullName evidence="1">Transcriptional regulator</fullName>
    </submittedName>
</protein>
<reference evidence="1 3" key="1">
    <citation type="submission" date="2017-09" db="EMBL/GenBank/DDBJ databases">
        <title>Complete Genome Sequences of Two Strains of the Meat Spoilage Bacterium Brochothrix thermosphacta Isolated from Ground Chicken.</title>
        <authorList>
            <person name="Paoli G.C."/>
            <person name="Wijey C."/>
            <person name="Chen C.-Y."/>
            <person name="Nguyen L."/>
            <person name="Yan X."/>
            <person name="Irwin P.L."/>
        </authorList>
    </citation>
    <scope>NUCLEOTIDE SEQUENCE [LARGE SCALE GENOMIC DNA]</scope>
    <source>
        <strain evidence="1 3">BI</strain>
    </source>
</reference>